<keyword evidence="8" id="KW-0677">Repeat</keyword>
<keyword evidence="14" id="KW-0325">Glycoprotein</keyword>
<dbReference type="PROSITE" id="PS01187">
    <property type="entry name" value="EGF_CA"/>
    <property type="match status" value="2"/>
</dbReference>
<dbReference type="Gene3D" id="3.10.100.10">
    <property type="entry name" value="Mannose-Binding Protein A, subunit A"/>
    <property type="match status" value="1"/>
</dbReference>
<dbReference type="PANTHER" id="PTHR24034">
    <property type="entry name" value="EGF-LIKE DOMAIN-CONTAINING PROTEIN"/>
    <property type="match status" value="1"/>
</dbReference>
<keyword evidence="7" id="KW-0732">Signal</keyword>
<feature type="domain" description="Sushi" evidence="21">
    <location>
        <begin position="2364"/>
        <end position="2425"/>
    </location>
</feature>
<dbReference type="InterPro" id="IPR035976">
    <property type="entry name" value="Sushi/SCR/CCP_sf"/>
</dbReference>
<keyword evidence="3" id="KW-0964">Secreted</keyword>
<feature type="domain" description="Sushi" evidence="21">
    <location>
        <begin position="453"/>
        <end position="516"/>
    </location>
</feature>
<comment type="caution">
    <text evidence="22">The sequence shown here is derived from an EMBL/GenBank/DDBJ whole genome shotgun (WGS) entry which is preliminary data.</text>
</comment>
<evidence type="ECO:0000256" key="4">
    <source>
        <dbReference type="ARBA" id="ARBA00022536"/>
    </source>
</evidence>
<keyword evidence="12 15" id="KW-1015">Disulfide bond</keyword>
<evidence type="ECO:0000259" key="21">
    <source>
        <dbReference type="PROSITE" id="PS50923"/>
    </source>
</evidence>
<feature type="disulfide bond" evidence="15">
    <location>
        <begin position="64"/>
        <end position="73"/>
    </location>
</feature>
<evidence type="ECO:0000256" key="15">
    <source>
        <dbReference type="PROSITE-ProRule" id="PRU00076"/>
    </source>
</evidence>
<dbReference type="Gene3D" id="2.10.25.10">
    <property type="entry name" value="Laminin"/>
    <property type="match status" value="8"/>
</dbReference>
<evidence type="ECO:0000256" key="17">
    <source>
        <dbReference type="SAM" id="Coils"/>
    </source>
</evidence>
<evidence type="ECO:0000256" key="7">
    <source>
        <dbReference type="ARBA" id="ARBA00022729"/>
    </source>
</evidence>
<dbReference type="Gene3D" id="2.10.50.10">
    <property type="entry name" value="Tumor Necrosis Factor Receptor, subunit A, domain 2"/>
    <property type="match status" value="1"/>
</dbReference>
<dbReference type="PANTHER" id="PTHR24034:SF205">
    <property type="entry name" value="NIDOGEN"/>
    <property type="match status" value="1"/>
</dbReference>
<dbReference type="SMART" id="SM00181">
    <property type="entry name" value="EGF"/>
    <property type="match status" value="11"/>
</dbReference>
<keyword evidence="16" id="KW-0768">Sushi</keyword>
<evidence type="ECO:0000259" key="19">
    <source>
        <dbReference type="PROSITE" id="PS50041"/>
    </source>
</evidence>
<feature type="domain" description="EGF-like" evidence="18">
    <location>
        <begin position="353"/>
        <end position="393"/>
    </location>
</feature>
<dbReference type="InterPro" id="IPR013783">
    <property type="entry name" value="Ig-like_fold"/>
</dbReference>
<dbReference type="PROSITE" id="PS50923">
    <property type="entry name" value="SUSHI"/>
    <property type="match status" value="3"/>
</dbReference>
<evidence type="ECO:0000313" key="22">
    <source>
        <dbReference type="EMBL" id="RMX49952.1"/>
    </source>
</evidence>
<dbReference type="InterPro" id="IPR001881">
    <property type="entry name" value="EGF-like_Ca-bd_dom"/>
</dbReference>
<dbReference type="SUPFAM" id="SSF57535">
    <property type="entry name" value="Complement control module/SCR domain"/>
    <property type="match status" value="3"/>
</dbReference>
<dbReference type="InterPro" id="IPR050751">
    <property type="entry name" value="ECM_structural_protein"/>
</dbReference>
<dbReference type="InterPro" id="IPR003598">
    <property type="entry name" value="Ig_sub2"/>
</dbReference>
<comment type="subcellular location">
    <subcellularLocation>
        <location evidence="1">Membrane</location>
        <topology evidence="1">Single-pass type I membrane protein</topology>
    </subcellularLocation>
    <subcellularLocation>
        <location evidence="2">Secreted</location>
    </subcellularLocation>
</comment>
<dbReference type="InterPro" id="IPR036179">
    <property type="entry name" value="Ig-like_dom_sf"/>
</dbReference>
<dbReference type="InterPro" id="IPR001304">
    <property type="entry name" value="C-type_lectin-like"/>
</dbReference>
<dbReference type="InterPro" id="IPR016186">
    <property type="entry name" value="C-type_lectin-like/link_sf"/>
</dbReference>
<evidence type="ECO:0000256" key="11">
    <source>
        <dbReference type="ARBA" id="ARBA00023136"/>
    </source>
</evidence>
<dbReference type="SMART" id="SM00032">
    <property type="entry name" value="CCP"/>
    <property type="match status" value="3"/>
</dbReference>
<evidence type="ECO:0000256" key="14">
    <source>
        <dbReference type="ARBA" id="ARBA00023180"/>
    </source>
</evidence>
<evidence type="ECO:0000259" key="18">
    <source>
        <dbReference type="PROSITE" id="PS50026"/>
    </source>
</evidence>
<feature type="disulfide bond" evidence="15">
    <location>
        <begin position="46"/>
        <end position="56"/>
    </location>
</feature>
<comment type="caution">
    <text evidence="15">Lacks conserved residue(s) required for the propagation of feature annotation.</text>
</comment>
<dbReference type="InterPro" id="IPR000152">
    <property type="entry name" value="EGF-type_Asp/Asn_hydroxyl_site"/>
</dbReference>
<dbReference type="PIRSF" id="PIRSF036312">
    <property type="entry name" value="Fibrillin"/>
    <property type="match status" value="1"/>
</dbReference>
<gene>
    <name evidence="22" type="ORF">pdam_00013941</name>
</gene>
<dbReference type="FunFam" id="2.10.25.10:FF:000038">
    <property type="entry name" value="Fibrillin 2"/>
    <property type="match status" value="1"/>
</dbReference>
<evidence type="ECO:0000256" key="12">
    <source>
        <dbReference type="ARBA" id="ARBA00023157"/>
    </source>
</evidence>
<dbReference type="SUPFAM" id="SSF57196">
    <property type="entry name" value="EGF/Laminin"/>
    <property type="match status" value="4"/>
</dbReference>
<dbReference type="GO" id="GO:0006897">
    <property type="term" value="P:endocytosis"/>
    <property type="evidence" value="ECO:0007669"/>
    <property type="project" value="UniProtKB-KW"/>
</dbReference>
<feature type="domain" description="EGF-like" evidence="18">
    <location>
        <begin position="42"/>
        <end position="74"/>
    </location>
</feature>
<keyword evidence="23" id="KW-1185">Reference proteome</keyword>
<evidence type="ECO:0000313" key="23">
    <source>
        <dbReference type="Proteomes" id="UP000275408"/>
    </source>
</evidence>
<dbReference type="Pfam" id="PF13927">
    <property type="entry name" value="Ig_3"/>
    <property type="match status" value="2"/>
</dbReference>
<dbReference type="SUPFAM" id="SSF57184">
    <property type="entry name" value="Growth factor receptor domain"/>
    <property type="match status" value="1"/>
</dbReference>
<evidence type="ECO:0000256" key="8">
    <source>
        <dbReference type="ARBA" id="ARBA00022737"/>
    </source>
</evidence>
<evidence type="ECO:0000256" key="5">
    <source>
        <dbReference type="ARBA" id="ARBA00022583"/>
    </source>
</evidence>
<feature type="disulfide bond" evidence="15">
    <location>
        <begin position="266"/>
        <end position="276"/>
    </location>
</feature>
<dbReference type="Gene3D" id="2.10.70.10">
    <property type="entry name" value="Complement Module, domain 1"/>
    <property type="match status" value="2"/>
</dbReference>
<keyword evidence="10" id="KW-1133">Transmembrane helix</keyword>
<dbReference type="PROSITE" id="PS00022">
    <property type="entry name" value="EGF_1"/>
    <property type="match status" value="1"/>
</dbReference>
<dbReference type="GO" id="GO:0016020">
    <property type="term" value="C:membrane"/>
    <property type="evidence" value="ECO:0007669"/>
    <property type="project" value="UniProtKB-SubCell"/>
</dbReference>
<dbReference type="OrthoDB" id="5989933at2759"/>
<dbReference type="Pfam" id="PF12662">
    <property type="entry name" value="cEGF"/>
    <property type="match status" value="5"/>
</dbReference>
<evidence type="ECO:0000256" key="16">
    <source>
        <dbReference type="PROSITE-ProRule" id="PRU00302"/>
    </source>
</evidence>
<dbReference type="InterPro" id="IPR000436">
    <property type="entry name" value="Sushi_SCR_CCP_dom"/>
</dbReference>
<dbReference type="SMART" id="SM00409">
    <property type="entry name" value="IG"/>
    <property type="match status" value="2"/>
</dbReference>
<protein>
    <submittedName>
        <fullName evidence="22">Uncharacterized protein</fullName>
    </submittedName>
</protein>
<keyword evidence="6" id="KW-0812">Transmembrane</keyword>
<dbReference type="InterPro" id="IPR009030">
    <property type="entry name" value="Growth_fac_rcpt_cys_sf"/>
</dbReference>
<dbReference type="PROSITE" id="PS00010">
    <property type="entry name" value="ASX_HYDROXYL"/>
    <property type="match status" value="3"/>
</dbReference>
<feature type="domain" description="Ig-like" evidence="20">
    <location>
        <begin position="1968"/>
        <end position="2043"/>
    </location>
</feature>
<feature type="domain" description="EGF-like" evidence="18">
    <location>
        <begin position="221"/>
        <end position="261"/>
    </location>
</feature>
<keyword evidence="17" id="KW-0175">Coiled coil</keyword>
<evidence type="ECO:0000256" key="3">
    <source>
        <dbReference type="ARBA" id="ARBA00022525"/>
    </source>
</evidence>
<feature type="disulfide bond" evidence="16">
    <location>
        <begin position="423"/>
        <end position="450"/>
    </location>
</feature>
<dbReference type="InterPro" id="IPR018097">
    <property type="entry name" value="EGF_Ca-bd_CS"/>
</dbReference>
<feature type="domain" description="EGF-like" evidence="18">
    <location>
        <begin position="516"/>
        <end position="554"/>
    </location>
</feature>
<dbReference type="GO" id="GO:0005509">
    <property type="term" value="F:calcium ion binding"/>
    <property type="evidence" value="ECO:0007669"/>
    <property type="project" value="InterPro"/>
</dbReference>
<dbReference type="GO" id="GO:0005576">
    <property type="term" value="C:extracellular region"/>
    <property type="evidence" value="ECO:0007669"/>
    <property type="project" value="UniProtKB-SubCell"/>
</dbReference>
<accession>A0A3M6U8D2</accession>
<dbReference type="InterPro" id="IPR003599">
    <property type="entry name" value="Ig_sub"/>
</dbReference>
<evidence type="ECO:0000259" key="20">
    <source>
        <dbReference type="PROSITE" id="PS50835"/>
    </source>
</evidence>
<dbReference type="FunFam" id="2.10.25.10:FF:000240">
    <property type="entry name" value="Vitamin K-dependent protein S"/>
    <property type="match status" value="1"/>
</dbReference>
<dbReference type="InterPro" id="IPR026823">
    <property type="entry name" value="cEGF"/>
</dbReference>
<name>A0A3M6U8D2_POCDA</name>
<dbReference type="SUPFAM" id="SSF56436">
    <property type="entry name" value="C-type lectin-like"/>
    <property type="match status" value="1"/>
</dbReference>
<keyword evidence="13" id="KW-0675">Receptor</keyword>
<dbReference type="CDD" id="cd00037">
    <property type="entry name" value="CLECT"/>
    <property type="match status" value="1"/>
</dbReference>
<sequence length="2585" mass="288993">MNEFSLPSRTVTGYRRRTVYQWTTDTYLLCCRGWQRRGDSCPIAICDNGCSHGGNCTRPNSCRCTPFWTGPTCSIDVNECSPNKGGCEQGCSNKRGAARLCYCYPGYNVSKFDDTKCNGCNVTLALVLICLADVDECTFSSACTCASGSNSCGKRCMNTVGSFKCTCDKGYRLQSDTVCTDIDECAVNNGGCRRQCVNYPGWYKCNCPRGFRLVSGKACRDINECVSNNGNCHHTCRNLFGSHRCSCDKGFNLNSNGRTCSDIDECKLGHDCQGICSNTLGGYKCSCNKGYQLTTDNRTCTDVDECDQKTIAGSKETAALSGCHHICTNVEGSFQCSCRKGYALMYDKRQCKDVDECHTGSHTCEHYCHNTDGHYFCSCRPGYTLSSDGKKCKAQPCEKIFSPPHGGMNCSGLVTDATCSFSCEPGYDLVGSQSRTCLASSRWSGKLPFCQAKHCKTLTARGNKTISMPCFTSLGSTCHFGCRRGFFLVGDGQANCSLNSKGDDVSWNFGRFSCKRIKTCQPNPCRKGGKCSTLNEKDYTCDCEGTGYKGSHCETGHVVTPIFPKLLTKKKSRRLFLLARPSGRLRVVLTSEKEVTFHPQSAVFDPSNTMDGFTVLAEKPGIRRITYDLEGESKNDFEAPTPGVLFSAPKMSLNDSLSTKVFLRKGELPIGCEEHQTKLSCEVRLLSTTPWTRNPLSTSGIVHITASNNQNIPLSLIGLNPRDGVSRDKMIEAGISMTSSSKKYALLLSRNGTCQARVTDSNSLLELIQNDAFLSSFMEALSLMTPEWLSFSVDENNNAFDIQNIAASLTSGLEHCLGFPLNRASSLVYYRPVVSFKIRVAQTDVSLFADGTTCFAINICNPGLFVSLSEGPAYLLKSSLNIFRDMQDNGLSLQVDSIGLHRDKETIRFVNGIIWNGKKLQKLSPLPFNMWLKGNLNWKFGVPKLLLLSFKMRGEAIIRTEHMDSLFTILMSQRMDMQLRGEASLNVSGRALRKDFILKLGSIKASGKALLGGKGECSKNVRGIFLELEKSASNFLNESPFATHIRPIENQPVRLAMLMSVSGGMQNTIVNMGEVKSFLSSIISLIPDLEDVVMKAKEIMPHGEIALQKSLDIVSETNVSVNELEKMITGDTMEVTRGLTLLNRIENNLKYLISITDVIIDHIPSSSNKGKYAELSTRIDGIQARFPQQLRPNLDGEPIEQTFNGISFYFRGNICMKHLCLKDLGTTVDYLTERNCVSNTPHTSVFRGRGEALVQMALSKDNILTLPMGNFIDFIFPRDSETVSAHFVGRSSVLAVIQHVEVSLNENQLSFEMQGKIFDRYMANMDVVAKIGHATDWSSLIFAVNGRMSNSSQLSNLLQSQVTTFASFLAERAAKRIERCERSILSAEERLKNAKELVKKKKAIFDEALLEKQRRLSRFQRLSAAYGKASIELESSLDQFLKVKNRKTCQFLSCDFIDANTYIPAVCQKPVFVNYTVPVCRKVKETLKEEVIVSKVVKEIEMVQTSIVTEGGNCGKSGNIFALVKKFLFGCDSYQMKVPGPKIPFVHHVTKNFREYKTKEIERFICDAVKTETVVSGYLMYECPKNGSIKVLDPACVSHNTNCSFELDNLAAEIEFENDTMFVDFQDMLTKGKQSTLAQLDLNKAEIKFDSAVWQLELARARLQQREFTRKAINLNTVKQREKLGLKLGKNMKKRKGKPLIYVDSLAFLVALSSSSTKTRFPLTAYVRTFEGSQKEIQFPMDFRNEQGSLALASKRIIETLFGTSNGRRRRSVREEPIVSKANDTNFSVEGHECHLSKEANIIFSDIVESMDFSIKSKREIDQAVFAGNRRIEELDYYNNNDGNTSYSDMRQFLKDAQLNTSGATSWSDILNDARGFLDFLTQKKNFTQCSGILDCVDFFFDSLEEMYEMENHPRTIKIKEALRSLNKIISSILRENITVSLLERKLSQARFFISGSNDEIILCGQKPKIKKNSPAKVVTLLGGDIDFVCEVESTLEVEYMWTKNGELLEGENGTILELRSVTEHSEGAYKCHASNSRGSTVSNVTILVVHQKPHITEHPFDNQKLVGDENVWMVCNSTGVPRPSTEWFFTPMKGMGQYAVRLNVTGPVLEIGNPTTENAGFYYCNVSNLHGAVQSRIARLDILRFIPGVPRIALSVKLKQCISTPSVVKSSLDNCKGNEIDKFQQIDTMGYRHITQKMLEQMSWPVKKTHDEYYTPFPAAVISFVLQGEDPMTPEGKKLEALNEFSLSRIRIGNSIERLYASLKDEKVKTRWGNLTITGDEDGLVVEFPSQKCPSGTRTHEDGYLCVYCPPGYYEIGNRTCEPCPVGTYQPDDGSTKCVKCPHRVSYTEPGAVRESLCIDISKPCTKPPIIDVVHAQLPNSTKTLYRSGQTFEFECQRGYKVQGNATTECKEGNWTKSDFHCEETCYPPWTELKKHCYLVVEAQGHRWMDALSQCLSLNSQMVIISSEEENEFVKQLSKVYLREKKWTQAQMWLGLRKMHAIGNFLWVDGSPLKGYTNWIPGEPNNARGQELCTEILVSGKYRLGKWNDVNCNIVHYKPLTPDLNSNCPKISGSHFVERKSLRR</sequence>
<evidence type="ECO:0000256" key="9">
    <source>
        <dbReference type="ARBA" id="ARBA00022837"/>
    </source>
</evidence>
<dbReference type="SMART" id="SM00179">
    <property type="entry name" value="EGF_CA"/>
    <property type="match status" value="7"/>
</dbReference>
<feature type="non-terminal residue" evidence="22">
    <location>
        <position position="2585"/>
    </location>
</feature>
<dbReference type="PROSITE" id="PS50041">
    <property type="entry name" value="C_TYPE_LECTIN_2"/>
    <property type="match status" value="1"/>
</dbReference>
<dbReference type="Gene3D" id="2.60.40.10">
    <property type="entry name" value="Immunoglobulins"/>
    <property type="match status" value="2"/>
</dbReference>
<evidence type="ECO:0000256" key="1">
    <source>
        <dbReference type="ARBA" id="ARBA00004479"/>
    </source>
</evidence>
<feature type="coiled-coil region" evidence="17">
    <location>
        <begin position="1370"/>
        <end position="1404"/>
    </location>
</feature>
<dbReference type="FunFam" id="2.10.25.10:FF:000009">
    <property type="entry name" value="Low-density lipoprotein receptor isoform 1"/>
    <property type="match status" value="1"/>
</dbReference>
<dbReference type="EMBL" id="RCHS01002017">
    <property type="protein sequence ID" value="RMX49952.1"/>
    <property type="molecule type" value="Genomic_DNA"/>
</dbReference>
<reference evidence="22 23" key="1">
    <citation type="journal article" date="2018" name="Sci. Rep.">
        <title>Comparative analysis of the Pocillopora damicornis genome highlights role of immune system in coral evolution.</title>
        <authorList>
            <person name="Cunning R."/>
            <person name="Bay R.A."/>
            <person name="Gillette P."/>
            <person name="Baker A.C."/>
            <person name="Traylor-Knowles N."/>
        </authorList>
    </citation>
    <scope>NUCLEOTIDE SEQUENCE [LARGE SCALE GENOMIC DNA]</scope>
    <source>
        <strain evidence="22">RSMAS</strain>
        <tissue evidence="22">Whole animal</tissue>
    </source>
</reference>
<dbReference type="CDD" id="cd00033">
    <property type="entry name" value="CCP"/>
    <property type="match status" value="2"/>
</dbReference>
<dbReference type="SMART" id="SM01411">
    <property type="entry name" value="Ephrin_rec_like"/>
    <property type="match status" value="1"/>
</dbReference>
<keyword evidence="5" id="KW-0254">Endocytosis</keyword>
<dbReference type="SUPFAM" id="SSF48726">
    <property type="entry name" value="Immunoglobulin"/>
    <property type="match status" value="2"/>
</dbReference>
<keyword evidence="4 15" id="KW-0245">EGF-like domain</keyword>
<feature type="domain" description="C-type lectin" evidence="19">
    <location>
        <begin position="2434"/>
        <end position="2554"/>
    </location>
</feature>
<dbReference type="PROSITE" id="PS50835">
    <property type="entry name" value="IG_LIKE"/>
    <property type="match status" value="2"/>
</dbReference>
<dbReference type="InterPro" id="IPR000742">
    <property type="entry name" value="EGF"/>
</dbReference>
<keyword evidence="9" id="KW-0106">Calcium</keyword>
<keyword evidence="11" id="KW-0472">Membrane</keyword>
<evidence type="ECO:0000256" key="2">
    <source>
        <dbReference type="ARBA" id="ARBA00004613"/>
    </source>
</evidence>
<dbReference type="STRING" id="46731.A0A3M6U8D2"/>
<dbReference type="Pfam" id="PF00084">
    <property type="entry name" value="Sushi"/>
    <property type="match status" value="2"/>
</dbReference>
<feature type="domain" description="Sushi" evidence="21">
    <location>
        <begin position="390"/>
        <end position="452"/>
    </location>
</feature>
<dbReference type="FunFam" id="2.10.25.10:FF:000008">
    <property type="entry name" value="Signal peptide, CUB domain, EGF-like 2"/>
    <property type="match status" value="1"/>
</dbReference>
<dbReference type="InterPro" id="IPR016187">
    <property type="entry name" value="CTDL_fold"/>
</dbReference>
<feature type="domain" description="EGF-like" evidence="18">
    <location>
        <begin position="262"/>
        <end position="301"/>
    </location>
</feature>
<dbReference type="PROSITE" id="PS01186">
    <property type="entry name" value="EGF_2"/>
    <property type="match status" value="4"/>
</dbReference>
<evidence type="ECO:0000256" key="6">
    <source>
        <dbReference type="ARBA" id="ARBA00022692"/>
    </source>
</evidence>
<dbReference type="Proteomes" id="UP000275408">
    <property type="component" value="Unassembled WGS sequence"/>
</dbReference>
<evidence type="ECO:0000256" key="10">
    <source>
        <dbReference type="ARBA" id="ARBA00022989"/>
    </source>
</evidence>
<feature type="domain" description="Ig-like" evidence="20">
    <location>
        <begin position="2054"/>
        <end position="2142"/>
    </location>
</feature>
<evidence type="ECO:0000256" key="13">
    <source>
        <dbReference type="ARBA" id="ARBA00023170"/>
    </source>
</evidence>
<dbReference type="CDD" id="cd00054">
    <property type="entry name" value="EGF_CA"/>
    <property type="match status" value="5"/>
</dbReference>
<dbReference type="InterPro" id="IPR007110">
    <property type="entry name" value="Ig-like_dom"/>
</dbReference>
<dbReference type="PROSITE" id="PS50026">
    <property type="entry name" value="EGF_3"/>
    <property type="match status" value="5"/>
</dbReference>
<proteinExistence type="predicted"/>
<dbReference type="SMART" id="SM00408">
    <property type="entry name" value="IGc2"/>
    <property type="match status" value="2"/>
</dbReference>
<dbReference type="SMART" id="SM00034">
    <property type="entry name" value="CLECT"/>
    <property type="match status" value="1"/>
</dbReference>
<organism evidence="22 23">
    <name type="scientific">Pocillopora damicornis</name>
    <name type="common">Cauliflower coral</name>
    <name type="synonym">Millepora damicornis</name>
    <dbReference type="NCBI Taxonomy" id="46731"/>
    <lineage>
        <taxon>Eukaryota</taxon>
        <taxon>Metazoa</taxon>
        <taxon>Cnidaria</taxon>
        <taxon>Anthozoa</taxon>
        <taxon>Hexacorallia</taxon>
        <taxon>Scleractinia</taxon>
        <taxon>Astrocoeniina</taxon>
        <taxon>Pocilloporidae</taxon>
        <taxon>Pocillopora</taxon>
    </lineage>
</organism>